<evidence type="ECO:0000256" key="1">
    <source>
        <dbReference type="ARBA" id="ARBA00000085"/>
    </source>
</evidence>
<dbReference type="SMART" id="SM00388">
    <property type="entry name" value="HisKA"/>
    <property type="match status" value="1"/>
</dbReference>
<evidence type="ECO:0000256" key="4">
    <source>
        <dbReference type="ARBA" id="ARBA00012438"/>
    </source>
</evidence>
<dbReference type="InterPro" id="IPR001610">
    <property type="entry name" value="PAC"/>
</dbReference>
<comment type="catalytic activity">
    <reaction evidence="1">
        <text>ATP + protein L-histidine = ADP + protein N-phospho-L-histidine.</text>
        <dbReference type="EC" id="2.7.13.3"/>
    </reaction>
</comment>
<dbReference type="Gene3D" id="3.30.565.10">
    <property type="entry name" value="Histidine kinase-like ATPase, C-terminal domain"/>
    <property type="match status" value="1"/>
</dbReference>
<dbReference type="Pfam" id="PF00069">
    <property type="entry name" value="Pkinase"/>
    <property type="match status" value="1"/>
</dbReference>
<dbReference type="SMART" id="SM00448">
    <property type="entry name" value="REC"/>
    <property type="match status" value="1"/>
</dbReference>
<dbReference type="InterPro" id="IPR053159">
    <property type="entry name" value="Hybrid_Histidine_Kinase"/>
</dbReference>
<keyword evidence="5 14" id="KW-0597">Phosphoprotein</keyword>
<dbReference type="CDD" id="cd16922">
    <property type="entry name" value="HATPase_EvgS-ArcB-TorS-like"/>
    <property type="match status" value="1"/>
</dbReference>
<evidence type="ECO:0000256" key="8">
    <source>
        <dbReference type="ARBA" id="ARBA00022777"/>
    </source>
</evidence>
<dbReference type="PROSITE" id="PS50109">
    <property type="entry name" value="HIS_KIN"/>
    <property type="match status" value="1"/>
</dbReference>
<protein>
    <recommendedName>
        <fullName evidence="13">Circadian input-output histidine kinase CikA</fullName>
        <ecNumber evidence="4">2.7.13.3</ecNumber>
    </recommendedName>
</protein>
<feature type="coiled-coil region" evidence="15">
    <location>
        <begin position="1770"/>
        <end position="1797"/>
    </location>
</feature>
<organism evidence="21 22">
    <name type="scientific">Lusitaniella coriacea LEGE 07157</name>
    <dbReference type="NCBI Taxonomy" id="945747"/>
    <lineage>
        <taxon>Bacteria</taxon>
        <taxon>Bacillati</taxon>
        <taxon>Cyanobacteriota</taxon>
        <taxon>Cyanophyceae</taxon>
        <taxon>Spirulinales</taxon>
        <taxon>Lusitaniellaceae</taxon>
        <taxon>Lusitaniella</taxon>
    </lineage>
</organism>
<dbReference type="SMART" id="SM00065">
    <property type="entry name" value="GAF"/>
    <property type="match status" value="1"/>
</dbReference>
<dbReference type="Pfam" id="PF08447">
    <property type="entry name" value="PAS_3"/>
    <property type="match status" value="1"/>
</dbReference>
<evidence type="ECO:0000256" key="11">
    <source>
        <dbReference type="ARBA" id="ARBA00023136"/>
    </source>
</evidence>
<dbReference type="SMART" id="SM00086">
    <property type="entry name" value="PAC"/>
    <property type="match status" value="2"/>
</dbReference>
<proteinExistence type="inferred from homology"/>
<dbReference type="Pfam" id="PF01590">
    <property type="entry name" value="GAF"/>
    <property type="match status" value="1"/>
</dbReference>
<dbReference type="GO" id="GO:0016020">
    <property type="term" value="C:membrane"/>
    <property type="evidence" value="ECO:0007669"/>
    <property type="project" value="UniProtKB-SubCell"/>
</dbReference>
<evidence type="ECO:0000256" key="7">
    <source>
        <dbReference type="ARBA" id="ARBA00022741"/>
    </source>
</evidence>
<dbReference type="InterPro" id="IPR029016">
    <property type="entry name" value="GAF-like_dom_sf"/>
</dbReference>
<evidence type="ECO:0000259" key="19">
    <source>
        <dbReference type="PROSITE" id="PS50112"/>
    </source>
</evidence>
<dbReference type="CDD" id="cd14014">
    <property type="entry name" value="STKc_PknB_like"/>
    <property type="match status" value="1"/>
</dbReference>
<feature type="domain" description="PAS" evidence="19">
    <location>
        <begin position="1503"/>
        <end position="1541"/>
    </location>
</feature>
<evidence type="ECO:0000256" key="9">
    <source>
        <dbReference type="ARBA" id="ARBA00022840"/>
    </source>
</evidence>
<dbReference type="InterPro" id="IPR000700">
    <property type="entry name" value="PAS-assoc_C"/>
</dbReference>
<dbReference type="Proteomes" id="UP000654482">
    <property type="component" value="Unassembled WGS sequence"/>
</dbReference>
<dbReference type="PROSITE" id="PS50011">
    <property type="entry name" value="PROTEIN_KINASE_DOM"/>
    <property type="match status" value="1"/>
</dbReference>
<dbReference type="Pfam" id="PF00072">
    <property type="entry name" value="Response_reg"/>
    <property type="match status" value="1"/>
</dbReference>
<dbReference type="InterPro" id="IPR011006">
    <property type="entry name" value="CheY-like_superfamily"/>
</dbReference>
<dbReference type="FunFam" id="1.10.287.130:FF:000038">
    <property type="entry name" value="Sensory transduction histidine kinase"/>
    <property type="match status" value="1"/>
</dbReference>
<accession>A0A8J7E1R0</accession>
<dbReference type="FunFam" id="3.30.565.10:FF:000010">
    <property type="entry name" value="Sensor histidine kinase RcsC"/>
    <property type="match status" value="1"/>
</dbReference>
<dbReference type="InterPro" id="IPR036890">
    <property type="entry name" value="HATPase_C_sf"/>
</dbReference>
<evidence type="ECO:0000259" key="18">
    <source>
        <dbReference type="PROSITE" id="PS50110"/>
    </source>
</evidence>
<dbReference type="InterPro" id="IPR000719">
    <property type="entry name" value="Prot_kinase_dom"/>
</dbReference>
<keyword evidence="12" id="KW-0131">Cell cycle</keyword>
<dbReference type="Pfam" id="PF00512">
    <property type="entry name" value="HisKA"/>
    <property type="match status" value="1"/>
</dbReference>
<evidence type="ECO:0000259" key="17">
    <source>
        <dbReference type="PROSITE" id="PS50109"/>
    </source>
</evidence>
<feature type="domain" description="Histidine kinase" evidence="17">
    <location>
        <begin position="1797"/>
        <end position="2035"/>
    </location>
</feature>
<dbReference type="Pfam" id="PF02518">
    <property type="entry name" value="HATPase_c"/>
    <property type="match status" value="1"/>
</dbReference>
<dbReference type="Gene3D" id="3.40.50.2300">
    <property type="match status" value="1"/>
</dbReference>
<keyword evidence="11" id="KW-0472">Membrane</keyword>
<feature type="domain" description="PAC" evidence="20">
    <location>
        <begin position="1727"/>
        <end position="1779"/>
    </location>
</feature>
<dbReference type="NCBIfam" id="TIGR00229">
    <property type="entry name" value="sensory_box"/>
    <property type="match status" value="2"/>
</dbReference>
<dbReference type="PROSITE" id="PS50113">
    <property type="entry name" value="PAC"/>
    <property type="match status" value="2"/>
</dbReference>
<dbReference type="InterPro" id="IPR001789">
    <property type="entry name" value="Sig_transdc_resp-reg_receiver"/>
</dbReference>
<dbReference type="PROSITE" id="PS50110">
    <property type="entry name" value="RESPONSE_REGULATORY"/>
    <property type="match status" value="1"/>
</dbReference>
<evidence type="ECO:0000256" key="15">
    <source>
        <dbReference type="SAM" id="Coils"/>
    </source>
</evidence>
<evidence type="ECO:0000256" key="2">
    <source>
        <dbReference type="ARBA" id="ARBA00004370"/>
    </source>
</evidence>
<dbReference type="CDD" id="cd00082">
    <property type="entry name" value="HisKA"/>
    <property type="match status" value="1"/>
</dbReference>
<reference evidence="21" key="1">
    <citation type="submission" date="2020-10" db="EMBL/GenBank/DDBJ databases">
        <authorList>
            <person name="Castelo-Branco R."/>
            <person name="Eusebio N."/>
            <person name="Adriana R."/>
            <person name="Vieira A."/>
            <person name="Brugerolle De Fraissinette N."/>
            <person name="Rezende De Castro R."/>
            <person name="Schneider M.P."/>
            <person name="Vasconcelos V."/>
            <person name="Leao P.N."/>
        </authorList>
    </citation>
    <scope>NUCLEOTIDE SEQUENCE</scope>
    <source>
        <strain evidence="21">LEGE 07157</strain>
    </source>
</reference>
<keyword evidence="10" id="KW-0902">Two-component regulatory system</keyword>
<feature type="domain" description="Protein kinase" evidence="16">
    <location>
        <begin position="7"/>
        <end position="269"/>
    </location>
</feature>
<dbReference type="PANTHER" id="PTHR43642">
    <property type="entry name" value="HYBRID SIGNAL TRANSDUCTION HISTIDINE KINASE G"/>
    <property type="match status" value="1"/>
</dbReference>
<dbReference type="InterPro" id="IPR003594">
    <property type="entry name" value="HATPase_dom"/>
</dbReference>
<dbReference type="InterPro" id="IPR036097">
    <property type="entry name" value="HisK_dim/P_sf"/>
</dbReference>
<dbReference type="GO" id="GO:0000155">
    <property type="term" value="F:phosphorelay sensor kinase activity"/>
    <property type="evidence" value="ECO:0007669"/>
    <property type="project" value="InterPro"/>
</dbReference>
<dbReference type="SUPFAM" id="SSF55785">
    <property type="entry name" value="PYP-like sensor domain (PAS domain)"/>
    <property type="match status" value="2"/>
</dbReference>
<dbReference type="InterPro" id="IPR013767">
    <property type="entry name" value="PAS_fold"/>
</dbReference>
<evidence type="ECO:0000256" key="6">
    <source>
        <dbReference type="ARBA" id="ARBA00022679"/>
    </source>
</evidence>
<evidence type="ECO:0000256" key="13">
    <source>
        <dbReference type="ARBA" id="ARBA00074306"/>
    </source>
</evidence>
<comment type="caution">
    <text evidence="21">The sequence shown here is derived from an EMBL/GenBank/DDBJ whole genome shotgun (WGS) entry which is preliminary data.</text>
</comment>
<dbReference type="RefSeq" id="WP_194031013.1">
    <property type="nucleotide sequence ID" value="NZ_JADEWZ010000033.1"/>
</dbReference>
<dbReference type="InterPro" id="IPR003018">
    <property type="entry name" value="GAF"/>
</dbReference>
<dbReference type="GO" id="GO:0006355">
    <property type="term" value="P:regulation of DNA-templated transcription"/>
    <property type="evidence" value="ECO:0007669"/>
    <property type="project" value="InterPro"/>
</dbReference>
<dbReference type="SMART" id="SM00091">
    <property type="entry name" value="PAS"/>
    <property type="match status" value="2"/>
</dbReference>
<evidence type="ECO:0000259" key="20">
    <source>
        <dbReference type="PROSITE" id="PS50113"/>
    </source>
</evidence>
<dbReference type="SMART" id="SM00387">
    <property type="entry name" value="HATPase_c"/>
    <property type="match status" value="1"/>
</dbReference>
<evidence type="ECO:0000256" key="10">
    <source>
        <dbReference type="ARBA" id="ARBA00023012"/>
    </source>
</evidence>
<dbReference type="SUPFAM" id="SSF55781">
    <property type="entry name" value="GAF domain-like"/>
    <property type="match status" value="1"/>
</dbReference>
<dbReference type="InterPro" id="IPR013655">
    <property type="entry name" value="PAS_fold_3"/>
</dbReference>
<dbReference type="InterPro" id="IPR000014">
    <property type="entry name" value="PAS"/>
</dbReference>
<dbReference type="Gene3D" id="1.10.287.130">
    <property type="match status" value="1"/>
</dbReference>
<dbReference type="InterPro" id="IPR035965">
    <property type="entry name" value="PAS-like_dom_sf"/>
</dbReference>
<dbReference type="SMART" id="SM00220">
    <property type="entry name" value="S_TKc"/>
    <property type="match status" value="1"/>
</dbReference>
<dbReference type="GO" id="GO:0005524">
    <property type="term" value="F:ATP binding"/>
    <property type="evidence" value="ECO:0007669"/>
    <property type="project" value="UniProtKB-KW"/>
</dbReference>
<dbReference type="Gene3D" id="3.30.450.40">
    <property type="match status" value="1"/>
</dbReference>
<feature type="domain" description="PAC" evidence="20">
    <location>
        <begin position="1582"/>
        <end position="1634"/>
    </location>
</feature>
<evidence type="ECO:0000256" key="3">
    <source>
        <dbReference type="ARBA" id="ARBA00006402"/>
    </source>
</evidence>
<evidence type="ECO:0000313" key="21">
    <source>
        <dbReference type="EMBL" id="MBE9117926.1"/>
    </source>
</evidence>
<dbReference type="EC" id="2.7.13.3" evidence="4"/>
<evidence type="ECO:0000313" key="22">
    <source>
        <dbReference type="Proteomes" id="UP000654482"/>
    </source>
</evidence>
<feature type="modified residue" description="4-aspartylphosphate" evidence="14">
    <location>
        <position position="2110"/>
    </location>
</feature>
<feature type="coiled-coil region" evidence="15">
    <location>
        <begin position="1625"/>
        <end position="1656"/>
    </location>
</feature>
<comment type="similarity">
    <text evidence="3">In the N-terminal section; belongs to the phytochrome family.</text>
</comment>
<dbReference type="SUPFAM" id="SSF47384">
    <property type="entry name" value="Homodimeric domain of signal transducing histidine kinase"/>
    <property type="match status" value="1"/>
</dbReference>
<dbReference type="InterPro" id="IPR027417">
    <property type="entry name" value="P-loop_NTPase"/>
</dbReference>
<dbReference type="InterPro" id="IPR041664">
    <property type="entry name" value="AAA_16"/>
</dbReference>
<dbReference type="Gene3D" id="1.10.510.10">
    <property type="entry name" value="Transferase(Phosphotransferase) domain 1"/>
    <property type="match status" value="1"/>
</dbReference>
<keyword evidence="9" id="KW-0067">ATP-binding</keyword>
<dbReference type="Pfam" id="PF00989">
    <property type="entry name" value="PAS"/>
    <property type="match status" value="1"/>
</dbReference>
<gene>
    <name evidence="21" type="ORF">IQ249_18675</name>
</gene>
<feature type="domain" description="PAS" evidence="19">
    <location>
        <begin position="1653"/>
        <end position="1723"/>
    </location>
</feature>
<dbReference type="Pfam" id="PF13191">
    <property type="entry name" value="AAA_16"/>
    <property type="match status" value="1"/>
</dbReference>
<dbReference type="SUPFAM" id="SSF52172">
    <property type="entry name" value="CheY-like"/>
    <property type="match status" value="1"/>
</dbReference>
<dbReference type="Gene3D" id="3.30.450.20">
    <property type="entry name" value="PAS domain"/>
    <property type="match status" value="2"/>
</dbReference>
<dbReference type="PROSITE" id="PS00108">
    <property type="entry name" value="PROTEIN_KINASE_ST"/>
    <property type="match status" value="1"/>
</dbReference>
<dbReference type="SUPFAM" id="SSF52540">
    <property type="entry name" value="P-loop containing nucleoside triphosphate hydrolases"/>
    <property type="match status" value="1"/>
</dbReference>
<dbReference type="InterPro" id="IPR011990">
    <property type="entry name" value="TPR-like_helical_dom_sf"/>
</dbReference>
<sequence>MICLPGYIITEKLYESATTIVYRGQREEDRVSVIIKLLQSDYPTLEDITRLRQGYAIPRQIDCSGIVQPYRLKPYNNSYALILEDFGAQSLKQYLDSHPIDLKLFLHIAIALAGILEELHRVPIAHKDIKPSNILFNPKTGEIKLTDFSIAIALPRERQTIINPILLEGTLAYMSPEQTGRMNRSLDYRTDFYSLGVTFYELLTGELPFKSDEPMELVHCHIAKLPTFPDPLPPIHQTLLNIVMKLMAKNAEDRYQSAAGLKFDLEKCLTQLETTGEIEGFLLGTRDRGQQLLIPQKLYGRKTEVAQLLAAFERVRSRNSDFNLLNLELVLVSGYSGIGKTSIVKEIHKPIVEARGYFITGKFDQFKRNIPYAAIIQAFSQLIRRLLTESEEKIATWKRKLLDALGSNGRIIIDIIPEVELIIGSQPAVPQVGTKESENRFNRVFQQFVLVFCQPEHPLVIFLDDLQWSDSASLRLIQFLVTDLTSQYLLLIGAYRDNEVSSTHPLIQIVKKIKAAGITVNEILVKPLSLEHASQLITETLKIDANSNKLQQLAKLVFNKTQGNPFFLNQILKTLCVEQLLIYKVDEDCWQWDFNKIQAIGITDYNIVELIARNIKKLPMRTQEILKTAACIGNQFNLDILAAIAEETNVETASHLWSALQESLIVPTNKAYKIPLIFSQDELDKASDIKVDYRFLHDRVQQAAYNLISCEDREKIHLKIGQFLLQKMTDRDRKDDLFLLVNQLNFGARLLRDRAHKEELAQLNLIAGQKARANMAYEAAVNYFNSGLELLCKKSWDNCYQLTLSLFLEAAEAEYLNLNSQRANSLTDTGIQKAKTILDRVKFYQTKIKFFVSENKANEALEMGISSLAMLNIRLSESSPQILSIEELIDLPKMSDPSKIAAIEILSVMNAAAFIAKPEMVLSLIWTMLEICRDYGHSSMAIYGYAVYGVILCGEDGDIDRGYQFGQLALQLFERFDAKELKCKIYNTLGNCLRHWKESVRDTIEMSEESIQSGLEIGDLDHACYSAMYSCLYLVLLGDNLSIVIQKQTDYIELIEKSQKEFPLYYAGIWKQLALNLVDSETEIGVLNGESFNEIEKLPRLQEINTVQALQSLYIAKLILCYLFRDFEGAIANAELAQKYAAGTVKTTIRYVEQNFYTSLALLARYPYASSQSKQKEKIKKDFEKVKKNQRDMEKWAIHSPINYRHKYELVKAEIARVCGDALKAMEYYDRAIESARKSGYTNNEALANELAGEFYRALGRDKNARTYLIDAYYAYIRWGATAKIKNLVARYPQILGGIQVQKMGETDNNPTTLSNTSDSAKILDFPTVMKAAQAISQEIVLSQLLGTLMKVAIENAGAQKGLLILPCATELEHKQCQWCIEASGSIDRAGIAVLQTISIDTAEELPLTLFNYVKRTQDIIVIADASQDKRFKDDPYIRSNCPKSLLCTPIIYGGKLTGILYLENNLSIGAFTRDRLEVLNLLSAQAAISIQNAKLYTAVQDNQNRLQQILEAIPVGVAVHNSTGKLTYTNQASRQMLGIEMLPETTSEQLSEQFQVYRAGTDQLYPPQKLPIVRSLAGEPTKCDDLELRQPHRTIPLEVQTSPIFDEAGNIVYAIAAFQDISDRKKAEKLLEDYNRILEQEVAERTEALQESQQRFRNSFETAAVGMCLVSLDGGFLTANSSLCKILGYREEELKTLTFQKITHPEDLEIDLNRVKQLLAGEISHYHLEKRYFHKNDSIVWALLSVSLVRDSCDEPLYFISQVQDITERKQAEAALKQAKEDAEAANQAKSTFLANMSHELRSPLNAILGFSRLIDRGQVLPPKYQENLNIIAHSGEHLLTIINQILDLSKIEAGRITLDEVSFDLHHLLDAVEEMFSLQAREKQLTLARDRAIDLPRYIKTDEVKLRQVLINLLGNAIKFTQQGSVMLRVFSVNSQQHLTAKQGSWGVGGATDNSAVILQFEVEDTGVGIAPEERESIFDAFAQSQSGKAAKKGTGLGLSISRKFVELMGGDLRVESQVKQGTTFKFDICVSPVDAPPIDPPAPFRRALSLAPNQPRDRILIADDKKINRQLLVQLLAPSGFELTEASNGEEAIAIWQQWEPDLILMDIRMPILNGREATKRIRNAEGKGKNVAIVAVTAHASETERGEILASGCNALICKPFREEDIFEAVRQFLDVTLIDDQPPTPTPPKLEPIQALSPENLAGLPPDWLAALHQATLEGDIRFMQALIRQIRPKDELLADSLAQLVNQYQFQPLLALTQPSADS</sequence>
<dbReference type="PRINTS" id="PR00344">
    <property type="entry name" value="BCTRLSENSOR"/>
</dbReference>
<dbReference type="GO" id="GO:0009882">
    <property type="term" value="F:blue light photoreceptor activity"/>
    <property type="evidence" value="ECO:0007669"/>
    <property type="project" value="UniProtKB-ARBA"/>
</dbReference>
<dbReference type="InterPro" id="IPR004358">
    <property type="entry name" value="Sig_transdc_His_kin-like_C"/>
</dbReference>
<dbReference type="Gene3D" id="3.40.50.300">
    <property type="entry name" value="P-loop containing nucleotide triphosphate hydrolases"/>
    <property type="match status" value="1"/>
</dbReference>
<evidence type="ECO:0000256" key="12">
    <source>
        <dbReference type="ARBA" id="ARBA00023306"/>
    </source>
</evidence>
<dbReference type="InterPro" id="IPR003661">
    <property type="entry name" value="HisK_dim/P_dom"/>
</dbReference>
<name>A0A8J7E1R0_9CYAN</name>
<evidence type="ECO:0000256" key="5">
    <source>
        <dbReference type="ARBA" id="ARBA00022553"/>
    </source>
</evidence>
<keyword evidence="7" id="KW-0547">Nucleotide-binding</keyword>
<dbReference type="InterPro" id="IPR005467">
    <property type="entry name" value="His_kinase_dom"/>
</dbReference>
<comment type="subcellular location">
    <subcellularLocation>
        <location evidence="2">Membrane</location>
    </subcellularLocation>
</comment>
<evidence type="ECO:0000256" key="14">
    <source>
        <dbReference type="PROSITE-ProRule" id="PRU00169"/>
    </source>
</evidence>
<evidence type="ECO:0000259" key="16">
    <source>
        <dbReference type="PROSITE" id="PS50011"/>
    </source>
</evidence>
<keyword evidence="15" id="KW-0175">Coiled coil</keyword>
<dbReference type="InterPro" id="IPR008271">
    <property type="entry name" value="Ser/Thr_kinase_AS"/>
</dbReference>
<dbReference type="SUPFAM" id="SSF55874">
    <property type="entry name" value="ATPase domain of HSP90 chaperone/DNA topoisomerase II/histidine kinase"/>
    <property type="match status" value="1"/>
</dbReference>
<dbReference type="SUPFAM" id="SSF56112">
    <property type="entry name" value="Protein kinase-like (PK-like)"/>
    <property type="match status" value="1"/>
</dbReference>
<feature type="domain" description="Response regulatory" evidence="18">
    <location>
        <begin position="2061"/>
        <end position="2178"/>
    </location>
</feature>
<dbReference type="CDD" id="cd00130">
    <property type="entry name" value="PAS"/>
    <property type="match status" value="2"/>
</dbReference>
<keyword evidence="8" id="KW-0418">Kinase</keyword>
<keyword evidence="22" id="KW-1185">Reference proteome</keyword>
<keyword evidence="6" id="KW-0808">Transferase</keyword>
<dbReference type="EMBL" id="JADEWZ010000033">
    <property type="protein sequence ID" value="MBE9117926.1"/>
    <property type="molecule type" value="Genomic_DNA"/>
</dbReference>
<dbReference type="SUPFAM" id="SSF48452">
    <property type="entry name" value="TPR-like"/>
    <property type="match status" value="1"/>
</dbReference>
<dbReference type="PROSITE" id="PS50112">
    <property type="entry name" value="PAS"/>
    <property type="match status" value="2"/>
</dbReference>
<dbReference type="InterPro" id="IPR011009">
    <property type="entry name" value="Kinase-like_dom_sf"/>
</dbReference>
<dbReference type="PANTHER" id="PTHR43642:SF1">
    <property type="entry name" value="HYBRID SIGNAL TRANSDUCTION HISTIDINE KINASE G"/>
    <property type="match status" value="1"/>
</dbReference>
<dbReference type="CDD" id="cd17546">
    <property type="entry name" value="REC_hyHK_CKI1_RcsC-like"/>
    <property type="match status" value="1"/>
</dbReference>